<keyword evidence="3" id="KW-0645">Protease</keyword>
<evidence type="ECO:0000256" key="4">
    <source>
        <dbReference type="ARBA" id="ARBA00022723"/>
    </source>
</evidence>
<dbReference type="PROSITE" id="PS00143">
    <property type="entry name" value="INSULINASE"/>
    <property type="match status" value="1"/>
</dbReference>
<dbReference type="Proteomes" id="UP000507962">
    <property type="component" value="Unassembled WGS sequence"/>
</dbReference>
<dbReference type="Pfam" id="PF05193">
    <property type="entry name" value="Peptidase_M16_C"/>
    <property type="match status" value="2"/>
</dbReference>
<keyword evidence="5" id="KW-0378">Hydrolase</keyword>
<evidence type="ECO:0000256" key="6">
    <source>
        <dbReference type="ARBA" id="ARBA00022833"/>
    </source>
</evidence>
<feature type="chain" id="PRO_5020646824" evidence="9">
    <location>
        <begin position="26"/>
        <end position="945"/>
    </location>
</feature>
<dbReference type="InterPro" id="IPR001431">
    <property type="entry name" value="Pept_M16_Zn_BS"/>
</dbReference>
<evidence type="ECO:0000256" key="1">
    <source>
        <dbReference type="ARBA" id="ARBA00001947"/>
    </source>
</evidence>
<dbReference type="PANTHER" id="PTHR43690:SF17">
    <property type="entry name" value="PROTEIN YHJJ"/>
    <property type="match status" value="1"/>
</dbReference>
<evidence type="ECO:0000256" key="3">
    <source>
        <dbReference type="ARBA" id="ARBA00022670"/>
    </source>
</evidence>
<name>A0A4U8YKL7_9BACT</name>
<dbReference type="PROSITE" id="PS51257">
    <property type="entry name" value="PROKAR_LIPOPROTEIN"/>
    <property type="match status" value="1"/>
</dbReference>
<evidence type="ECO:0000256" key="8">
    <source>
        <dbReference type="RuleBase" id="RU004447"/>
    </source>
</evidence>
<keyword evidence="4" id="KW-0479">Metal-binding</keyword>
<dbReference type="Gene3D" id="3.30.830.10">
    <property type="entry name" value="Metalloenzyme, LuxS/M16 peptidase-like"/>
    <property type="match status" value="4"/>
</dbReference>
<dbReference type="SUPFAM" id="SSF63411">
    <property type="entry name" value="LuxS/MPP-like metallohydrolase"/>
    <property type="match status" value="4"/>
</dbReference>
<dbReference type="InterPro" id="IPR050626">
    <property type="entry name" value="Peptidase_M16"/>
</dbReference>
<dbReference type="GO" id="GO:0004222">
    <property type="term" value="F:metalloendopeptidase activity"/>
    <property type="evidence" value="ECO:0007669"/>
    <property type="project" value="InterPro"/>
</dbReference>
<evidence type="ECO:0000256" key="2">
    <source>
        <dbReference type="ARBA" id="ARBA00007261"/>
    </source>
</evidence>
<organism evidence="12 13">
    <name type="scientific">Desulfoluna butyratoxydans</name>
    <dbReference type="NCBI Taxonomy" id="231438"/>
    <lineage>
        <taxon>Bacteria</taxon>
        <taxon>Pseudomonadati</taxon>
        <taxon>Thermodesulfobacteriota</taxon>
        <taxon>Desulfobacteria</taxon>
        <taxon>Desulfobacterales</taxon>
        <taxon>Desulfolunaceae</taxon>
        <taxon>Desulfoluna</taxon>
    </lineage>
</organism>
<gene>
    <name evidence="12" type="ORF">MSL71_18360</name>
</gene>
<dbReference type="InterPro" id="IPR011765">
    <property type="entry name" value="Pept_M16_N"/>
</dbReference>
<evidence type="ECO:0000259" key="10">
    <source>
        <dbReference type="Pfam" id="PF00675"/>
    </source>
</evidence>
<feature type="domain" description="Peptidase M16 C-terminal" evidence="11">
    <location>
        <begin position="715"/>
        <end position="871"/>
    </location>
</feature>
<evidence type="ECO:0000313" key="12">
    <source>
        <dbReference type="EMBL" id="VFQ44191.1"/>
    </source>
</evidence>
<protein>
    <submittedName>
        <fullName evidence="12">Peptidase m16 c-terminal</fullName>
    </submittedName>
</protein>
<feature type="domain" description="Peptidase M16 N-terminal" evidence="10">
    <location>
        <begin position="58"/>
        <end position="186"/>
    </location>
</feature>
<keyword evidence="6" id="KW-0862">Zinc</keyword>
<keyword evidence="9" id="KW-0732">Signal</keyword>
<dbReference type="PANTHER" id="PTHR43690">
    <property type="entry name" value="NARDILYSIN"/>
    <property type="match status" value="1"/>
</dbReference>
<dbReference type="AlphaFoldDB" id="A0A4U8YKL7"/>
<sequence>MTGKSFQRVLHCLLAVMLVVTAACARRDLGTTAAPEPRLPKDPAVVEGVLDNGMTYLVMRNTEPKDRVSMHLAVKSGSMVETEAQRGVAHFLEHMLFNGSEHFPPGELIKYFQRIGMRFGGDANAHTGFYETVYDVVLPAGDTKSLAEGLLVMHDYAGGALLLETEVDRERGVILAEKRDRDSESYRSFVKNLAFALPGMRINDRHPIGLESVIKGADSALLRSYYDTWYRPDNMAVVVAGDVDPVEVAGLIRDRFSSLEARAPKGKLPDEGSFAHAGTKAFYAYNPEAGSTTVTLQVLHHVARQPDSFAVRREQMLFDMASRILDNRLEERIGKPGTPFTSAGAGAGTYLRHVRYGIVAADCDAENWEESLAVIDHTLRSALAFGFAPDEVARVKKEMKNALLQAEEKASTRDSRALASLLIQSYTTEKVVVSPGDARRLFEPVVDAVTADELHRVLKEVWNPSHRLVMVEGNLRLDAGDKGPEAVLLAAYKKSGLVAATPPPAKSAAAFPYLPAPETPGKVVSRVDHDDLGITVVTFDNGLVLNLKQTDFKAREVLYSLRFGQGVKGARGLAPGLASISEMVTNESGLGRLNRDETARAMAGTNTSFYYGAGQDGFGLSGRTIPGELELMFQVLFTQLTDTRLKEDAYHLSTQRYTQGLEEMDRTVDGVLQKQVEAFLTGDKARFGYPGVSLEGIDLEAVNGFVMPDLQGAPLELSVVGDMDVEEVISLCGRWLGSLPRKATQPARDHDLAFPGGKRLDLSVESSIDKAVVTVAWPTTGMGDIHTVRRLSILGSLFSERLRETVRENLGAAYSPKAWNRSSRAYPEYGTLRAVITVSPEQVDEVIAAVKEIADGLRGAPATEDELRRVVDPVVNRIIDYRRTNGYWLNSVMQDSSRYPEKLVWPRDILEDYAAVTAAELQALAQAYLKVPEAAVLTVRPVPSS</sequence>
<comment type="similarity">
    <text evidence="2 8">Belongs to the peptidase M16 family.</text>
</comment>
<dbReference type="GO" id="GO:0046872">
    <property type="term" value="F:metal ion binding"/>
    <property type="evidence" value="ECO:0007669"/>
    <property type="project" value="UniProtKB-KW"/>
</dbReference>
<feature type="domain" description="Peptidase M16 C-terminal" evidence="11">
    <location>
        <begin position="222"/>
        <end position="398"/>
    </location>
</feature>
<evidence type="ECO:0000259" key="11">
    <source>
        <dbReference type="Pfam" id="PF05193"/>
    </source>
</evidence>
<keyword evidence="7" id="KW-0482">Metalloprotease</keyword>
<evidence type="ECO:0000256" key="9">
    <source>
        <dbReference type="SAM" id="SignalP"/>
    </source>
</evidence>
<evidence type="ECO:0000256" key="7">
    <source>
        <dbReference type="ARBA" id="ARBA00023049"/>
    </source>
</evidence>
<reference evidence="12 13" key="1">
    <citation type="submission" date="2019-03" db="EMBL/GenBank/DDBJ databases">
        <authorList>
            <person name="Nijsse B."/>
        </authorList>
    </citation>
    <scope>NUCLEOTIDE SEQUENCE [LARGE SCALE GENOMIC DNA]</scope>
    <source>
        <strain evidence="12">Desulfoluna butyratoxydans MSL71</strain>
    </source>
</reference>
<accession>A0A4U8YKL7</accession>
<comment type="cofactor">
    <cofactor evidence="1">
        <name>Zn(2+)</name>
        <dbReference type="ChEBI" id="CHEBI:29105"/>
    </cofactor>
</comment>
<dbReference type="EMBL" id="CAADHO010000003">
    <property type="protein sequence ID" value="VFQ44191.1"/>
    <property type="molecule type" value="Genomic_DNA"/>
</dbReference>
<dbReference type="InterPro" id="IPR007863">
    <property type="entry name" value="Peptidase_M16_C"/>
</dbReference>
<dbReference type="InterPro" id="IPR011249">
    <property type="entry name" value="Metalloenz_LuxS/M16"/>
</dbReference>
<keyword evidence="13" id="KW-1185">Reference proteome</keyword>
<evidence type="ECO:0000256" key="5">
    <source>
        <dbReference type="ARBA" id="ARBA00022801"/>
    </source>
</evidence>
<dbReference type="Pfam" id="PF00675">
    <property type="entry name" value="Peptidase_M16"/>
    <property type="match status" value="1"/>
</dbReference>
<dbReference type="GO" id="GO:0006508">
    <property type="term" value="P:proteolysis"/>
    <property type="evidence" value="ECO:0007669"/>
    <property type="project" value="UniProtKB-KW"/>
</dbReference>
<dbReference type="RefSeq" id="WP_180139176.1">
    <property type="nucleotide sequence ID" value="NZ_CAADHO010000003.1"/>
</dbReference>
<feature type="signal peptide" evidence="9">
    <location>
        <begin position="1"/>
        <end position="25"/>
    </location>
</feature>
<proteinExistence type="inferred from homology"/>
<evidence type="ECO:0000313" key="13">
    <source>
        <dbReference type="Proteomes" id="UP000507962"/>
    </source>
</evidence>